<evidence type="ECO:0000313" key="3">
    <source>
        <dbReference type="Proteomes" id="UP000092177"/>
    </source>
</evidence>
<dbReference type="InterPro" id="IPR027974">
    <property type="entry name" value="DUF4470"/>
</dbReference>
<protein>
    <submittedName>
        <fullName evidence="2">Mynd finger family protein</fullName>
    </submittedName>
</protein>
<dbReference type="KEGG" id="chig:CH63R_13137"/>
<dbReference type="AlphaFoldDB" id="A0A1B7XWA5"/>
<accession>A0A1B7XWA5</accession>
<sequence>MQYCNSECQKSHKATHKRSCKSSLRGKTGQPDWVLKNRTLAFVGDGPQQVSYGGGKYLWGNIPAIDVLQLEANEGEAHGEKLRLLFAASGDLRNVIKTITQLPESYTQTVEVTMNDRDLDIVARNAILLLIALVVEDFDASADCIIHVWYSAFLRKSDLDVLQQRIRPLIEEVCHKLTAKAADKLLAKTWTYGQRSVRIVLQKSAWDALLAFTDKPKDLTMEQARKLRTNVTLAEDRMDFRDRHLWLQPPSHRVAMVHFRENGLLLPFGTSHVDFQQPNPTMFQDAESWPMKDDADPLHGWSSEEVQETSNGPASDDIYGKLFVQLQTLLVAFLRRLSGLQASFQLFQMVASDVPGHLEAGSYTRIELVPNDPVIFKILAAQDCLANHDVVFSRFALMFGLFEAPRIIGAAMKDEHTVIEKWPIRLKLQLGQPGAQEEFNHLVCGGVSSKEFYLEWKRLGRKKAILQQTRDAMTCSYTVMSQELVVKGRLSKAQENLSSNQGFSNFTGKTLRSRQQNKARILTEEVDFAALVVVVPAMGASRDAEEPSVNIIR</sequence>
<dbReference type="RefSeq" id="XP_018152528.1">
    <property type="nucleotide sequence ID" value="XM_018308111.1"/>
</dbReference>
<comment type="caution">
    <text evidence="2">The sequence shown here is derived from an EMBL/GenBank/DDBJ whole genome shotgun (WGS) entry which is preliminary data.</text>
</comment>
<dbReference type="Pfam" id="PF14737">
    <property type="entry name" value="DUF4470"/>
    <property type="match status" value="1"/>
</dbReference>
<evidence type="ECO:0000313" key="2">
    <source>
        <dbReference type="EMBL" id="OBR04010.1"/>
    </source>
</evidence>
<dbReference type="GeneID" id="28872218"/>
<dbReference type="VEuPathDB" id="FungiDB:CH63R_13137"/>
<keyword evidence="3" id="KW-1185">Reference proteome</keyword>
<feature type="domain" description="DUF4470" evidence="1">
    <location>
        <begin position="58"/>
        <end position="154"/>
    </location>
</feature>
<dbReference type="OrthoDB" id="5282002at2759"/>
<organism evidence="2 3">
    <name type="scientific">Colletotrichum higginsianum (strain IMI 349063)</name>
    <name type="common">Crucifer anthracnose fungus</name>
    <dbReference type="NCBI Taxonomy" id="759273"/>
    <lineage>
        <taxon>Eukaryota</taxon>
        <taxon>Fungi</taxon>
        <taxon>Dikarya</taxon>
        <taxon>Ascomycota</taxon>
        <taxon>Pezizomycotina</taxon>
        <taxon>Sordariomycetes</taxon>
        <taxon>Hypocreomycetidae</taxon>
        <taxon>Glomerellales</taxon>
        <taxon>Glomerellaceae</taxon>
        <taxon>Colletotrichum</taxon>
        <taxon>Colletotrichum destructivum species complex</taxon>
    </lineage>
</organism>
<proteinExistence type="predicted"/>
<gene>
    <name evidence="2" type="ORF">CH63R_13137</name>
</gene>
<evidence type="ECO:0000259" key="1">
    <source>
        <dbReference type="Pfam" id="PF14737"/>
    </source>
</evidence>
<name>A0A1B7XWA5_COLHI</name>
<reference evidence="3" key="1">
    <citation type="journal article" date="2017" name="BMC Genomics">
        <title>Gapless genome assembly of Colletotrichum higginsianum reveals chromosome structure and association of transposable elements with secondary metabolite gene clusters.</title>
        <authorList>
            <person name="Dallery J.-F."/>
            <person name="Lapalu N."/>
            <person name="Zampounis A."/>
            <person name="Pigne S."/>
            <person name="Luyten I."/>
            <person name="Amselem J."/>
            <person name="Wittenberg A.H.J."/>
            <person name="Zhou S."/>
            <person name="de Queiroz M.V."/>
            <person name="Robin G.P."/>
            <person name="Auger A."/>
            <person name="Hainaut M."/>
            <person name="Henrissat B."/>
            <person name="Kim K.-T."/>
            <person name="Lee Y.-H."/>
            <person name="Lespinet O."/>
            <person name="Schwartz D.C."/>
            <person name="Thon M.R."/>
            <person name="O'Connell R.J."/>
        </authorList>
    </citation>
    <scope>NUCLEOTIDE SEQUENCE [LARGE SCALE GENOMIC DNA]</scope>
    <source>
        <strain evidence="3">IMI 349063</strain>
    </source>
</reference>
<dbReference type="EMBL" id="LTAN01000009">
    <property type="protein sequence ID" value="OBR04010.1"/>
    <property type="molecule type" value="Genomic_DNA"/>
</dbReference>
<dbReference type="Proteomes" id="UP000092177">
    <property type="component" value="Chromosome 9"/>
</dbReference>